<dbReference type="eggNOG" id="ENOG50301YP">
    <property type="taxonomic scope" value="Bacteria"/>
</dbReference>
<dbReference type="AlphaFoldDB" id="A0A068T4Y1"/>
<keyword evidence="1" id="KW-0812">Transmembrane</keyword>
<dbReference type="KEGG" id="ngl:RG1141_CH07940"/>
<proteinExistence type="predicted"/>
<reference evidence="3" key="1">
    <citation type="journal article" date="2014" name="BMC Genomics">
        <title>Genome sequencing of two Neorhizobium galegae strains reveals a noeT gene responsible for the unusual acetylation of the nodulation factors.</title>
        <authorList>
            <person name="Osterman J."/>
            <person name="Marsh J."/>
            <person name="Laine P.K."/>
            <person name="Zeng Z."/>
            <person name="Alatalo E."/>
            <person name="Sullivan J.T."/>
            <person name="Young J.P."/>
            <person name="Thomas-Oates J."/>
            <person name="Paulin L."/>
            <person name="Lindstrom K."/>
        </authorList>
    </citation>
    <scope>NUCLEOTIDE SEQUENCE [LARGE SCALE GENOMIC DNA]</scope>
    <source>
        <strain evidence="3">HAMBI 1141</strain>
    </source>
</reference>
<dbReference type="PATRIC" id="fig|1028801.3.peg.808"/>
<organism evidence="2 3">
    <name type="scientific">Neorhizobium galegae bv. officinalis bv. officinalis str. HAMBI 1141</name>
    <dbReference type="NCBI Taxonomy" id="1028801"/>
    <lineage>
        <taxon>Bacteria</taxon>
        <taxon>Pseudomonadati</taxon>
        <taxon>Pseudomonadota</taxon>
        <taxon>Alphaproteobacteria</taxon>
        <taxon>Hyphomicrobiales</taxon>
        <taxon>Rhizobiaceae</taxon>
        <taxon>Rhizobium/Agrobacterium group</taxon>
        <taxon>Neorhizobium</taxon>
    </lineage>
</organism>
<sequence length="186" mass="20518">MAYVIDAQGLSVTQGRSVRLVPWTSFRFLHLHVTSGVGTTGFPVHSARLRTLFASRELSSLDWQGETGLDRSADYVRFMEELIPFAVARNPRLRLRYGGDPMMEAAAPMVLTFLILPFVFIPLLIFKPLGALAAGWKKPLGKLVFGAISTSFGVVLNMLPWSSGKPFKADDLPIAELPPRYRQGGV</sequence>
<feature type="transmembrane region" description="Helical" evidence="1">
    <location>
        <begin position="105"/>
        <end position="125"/>
    </location>
</feature>
<keyword evidence="1" id="KW-1133">Transmembrane helix</keyword>
<evidence type="ECO:0000313" key="2">
    <source>
        <dbReference type="EMBL" id="CDN53154.1"/>
    </source>
</evidence>
<accession>A0A068T4Y1</accession>
<gene>
    <name evidence="2" type="ORF">RG1141_CH07940</name>
</gene>
<dbReference type="HOGENOM" id="CLU_1453011_0_0_5"/>
<feature type="transmembrane region" description="Helical" evidence="1">
    <location>
        <begin position="140"/>
        <end position="159"/>
    </location>
</feature>
<dbReference type="EMBL" id="HG938355">
    <property type="protein sequence ID" value="CDN53154.1"/>
    <property type="molecule type" value="Genomic_DNA"/>
</dbReference>
<name>A0A068T4Y1_NEOGA</name>
<dbReference type="Proteomes" id="UP000028186">
    <property type="component" value="Chromosome I"/>
</dbReference>
<evidence type="ECO:0000313" key="3">
    <source>
        <dbReference type="Proteomes" id="UP000028186"/>
    </source>
</evidence>
<protein>
    <submittedName>
        <fullName evidence="2">Uncharacterized protein</fullName>
    </submittedName>
</protein>
<evidence type="ECO:0000256" key="1">
    <source>
        <dbReference type="SAM" id="Phobius"/>
    </source>
</evidence>
<keyword evidence="1" id="KW-0472">Membrane</keyword>